<dbReference type="InterPro" id="IPR027417">
    <property type="entry name" value="P-loop_NTPase"/>
</dbReference>
<dbReference type="InterPro" id="IPR003959">
    <property type="entry name" value="ATPase_AAA_core"/>
</dbReference>
<keyword evidence="4" id="KW-1185">Reference proteome</keyword>
<sequence>MPKFASRIAFLCQEPCERPRCCARRGDRTPPDRRTERPPPLGDASRRVAAHDLCGIRSPAMDVLDRERRPGRDPRRLSGSRSAGSRSGAARTSARSWSPPRPSNAPWPVLASRAREGGPLHAPKILRIRIEKFRRIQEALEVELTTPRGDSVQQAVFAGPNGCGKTSVIEAVLLGLGMGPLIVRDLERSRREEHWRVLVPEGAIIEVDVAIDGANPTTWIRTADKHVHRLPDGTEEPIPPQWLQSLAVEYFSSWRAPELVGPIKPLVGRGGRPIDNETNRLWRLKQRINDERARGGYKGTLPGFGRADAWLNRLNDAWSRFHGDDGTHIDAQIVDPDDEELLADLFVVTDDGRRICSIDQISSGEIELLSFAGWIILNDWKGGLLVIDEPELHLHPQWQATILPALHALAPDVQILVASHADAVWDQTASYARFLLVPDTDPRSRAWREAQPLPCTQEAS</sequence>
<evidence type="ECO:0000259" key="2">
    <source>
        <dbReference type="Pfam" id="PF13304"/>
    </source>
</evidence>
<feature type="region of interest" description="Disordered" evidence="1">
    <location>
        <begin position="20"/>
        <end position="110"/>
    </location>
</feature>
<dbReference type="Proteomes" id="UP000002139">
    <property type="component" value="Chromosome"/>
</dbReference>
<evidence type="ECO:0000313" key="3">
    <source>
        <dbReference type="EMBL" id="CAN95456.1"/>
    </source>
</evidence>
<dbReference type="AlphaFoldDB" id="A9FWW7"/>
<name>A9FWW7_SORC5</name>
<dbReference type="HOGENOM" id="CLU_594338_0_0_7"/>
<dbReference type="PANTHER" id="PTHR43581:SF4">
    <property type="entry name" value="ATP_GTP PHOSPHATASE"/>
    <property type="match status" value="1"/>
</dbReference>
<feature type="domain" description="ATPase AAA-type core" evidence="2">
    <location>
        <begin position="335"/>
        <end position="421"/>
    </location>
</feature>
<dbReference type="KEGG" id="scl:sce5293"/>
<dbReference type="STRING" id="448385.sce5293"/>
<reference evidence="3 4" key="1">
    <citation type="journal article" date="2007" name="Nat. Biotechnol.">
        <title>Complete genome sequence of the myxobacterium Sorangium cellulosum.</title>
        <authorList>
            <person name="Schneiker S."/>
            <person name="Perlova O."/>
            <person name="Kaiser O."/>
            <person name="Gerth K."/>
            <person name="Alici A."/>
            <person name="Altmeyer M.O."/>
            <person name="Bartels D."/>
            <person name="Bekel T."/>
            <person name="Beyer S."/>
            <person name="Bode E."/>
            <person name="Bode H.B."/>
            <person name="Bolten C.J."/>
            <person name="Choudhuri J.V."/>
            <person name="Doss S."/>
            <person name="Elnakady Y.A."/>
            <person name="Frank B."/>
            <person name="Gaigalat L."/>
            <person name="Goesmann A."/>
            <person name="Groeger C."/>
            <person name="Gross F."/>
            <person name="Jelsbak L."/>
            <person name="Jelsbak L."/>
            <person name="Kalinowski J."/>
            <person name="Kegler C."/>
            <person name="Knauber T."/>
            <person name="Konietzny S."/>
            <person name="Kopp M."/>
            <person name="Krause L."/>
            <person name="Krug D."/>
            <person name="Linke B."/>
            <person name="Mahmud T."/>
            <person name="Martinez-Arias R."/>
            <person name="McHardy A.C."/>
            <person name="Merai M."/>
            <person name="Meyer F."/>
            <person name="Mormann S."/>
            <person name="Munoz-Dorado J."/>
            <person name="Perez J."/>
            <person name="Pradella S."/>
            <person name="Rachid S."/>
            <person name="Raddatz G."/>
            <person name="Rosenau F."/>
            <person name="Rueckert C."/>
            <person name="Sasse F."/>
            <person name="Scharfe M."/>
            <person name="Schuster S.C."/>
            <person name="Suen G."/>
            <person name="Treuner-Lange A."/>
            <person name="Velicer G.J."/>
            <person name="Vorholter F.-J."/>
            <person name="Weissman K.J."/>
            <person name="Welch R.D."/>
            <person name="Wenzel S.C."/>
            <person name="Whitworth D.E."/>
            <person name="Wilhelm S."/>
            <person name="Wittmann C."/>
            <person name="Bloecker H."/>
            <person name="Puehler A."/>
            <person name="Mueller R."/>
        </authorList>
    </citation>
    <scope>NUCLEOTIDE SEQUENCE [LARGE SCALE GENOMIC DNA]</scope>
    <source>
        <strain evidence="4">So ce56</strain>
    </source>
</reference>
<dbReference type="InterPro" id="IPR051396">
    <property type="entry name" value="Bact_Antivir_Def_Nuclease"/>
</dbReference>
<feature type="compositionally biased region" description="Basic and acidic residues" evidence="1">
    <location>
        <begin position="63"/>
        <end position="76"/>
    </location>
</feature>
<dbReference type="eggNOG" id="COG3950">
    <property type="taxonomic scope" value="Bacteria"/>
</dbReference>
<dbReference type="Pfam" id="PF13304">
    <property type="entry name" value="AAA_21"/>
    <property type="match status" value="1"/>
</dbReference>
<dbReference type="Gene3D" id="3.40.50.300">
    <property type="entry name" value="P-loop containing nucleotide triphosphate hydrolases"/>
    <property type="match status" value="2"/>
</dbReference>
<dbReference type="GO" id="GO:0005524">
    <property type="term" value="F:ATP binding"/>
    <property type="evidence" value="ECO:0007669"/>
    <property type="project" value="InterPro"/>
</dbReference>
<evidence type="ECO:0000313" key="4">
    <source>
        <dbReference type="Proteomes" id="UP000002139"/>
    </source>
</evidence>
<dbReference type="CDD" id="cd00267">
    <property type="entry name" value="ABC_ATPase"/>
    <property type="match status" value="1"/>
</dbReference>
<dbReference type="PANTHER" id="PTHR43581">
    <property type="entry name" value="ATP/GTP PHOSPHATASE"/>
    <property type="match status" value="1"/>
</dbReference>
<feature type="compositionally biased region" description="Basic and acidic residues" evidence="1">
    <location>
        <begin position="20"/>
        <end position="37"/>
    </location>
</feature>
<accession>A9FWW7</accession>
<evidence type="ECO:0000256" key="1">
    <source>
        <dbReference type="SAM" id="MobiDB-lite"/>
    </source>
</evidence>
<protein>
    <recommendedName>
        <fullName evidence="2">ATPase AAA-type core domain-containing protein</fullName>
    </recommendedName>
</protein>
<proteinExistence type="predicted"/>
<gene>
    <name evidence="3" type="ordered locus">sce5293</name>
</gene>
<feature type="compositionally biased region" description="Low complexity" evidence="1">
    <location>
        <begin position="77"/>
        <end position="98"/>
    </location>
</feature>
<organism evidence="3 4">
    <name type="scientific">Sorangium cellulosum (strain So ce56)</name>
    <name type="common">Polyangium cellulosum (strain So ce56)</name>
    <dbReference type="NCBI Taxonomy" id="448385"/>
    <lineage>
        <taxon>Bacteria</taxon>
        <taxon>Pseudomonadati</taxon>
        <taxon>Myxococcota</taxon>
        <taxon>Polyangia</taxon>
        <taxon>Polyangiales</taxon>
        <taxon>Polyangiaceae</taxon>
        <taxon>Sorangium</taxon>
    </lineage>
</organism>
<dbReference type="GO" id="GO:0016887">
    <property type="term" value="F:ATP hydrolysis activity"/>
    <property type="evidence" value="ECO:0007669"/>
    <property type="project" value="InterPro"/>
</dbReference>
<dbReference type="SUPFAM" id="SSF52540">
    <property type="entry name" value="P-loop containing nucleoside triphosphate hydrolases"/>
    <property type="match status" value="1"/>
</dbReference>
<dbReference type="EMBL" id="AM746676">
    <property type="protein sequence ID" value="CAN95456.1"/>
    <property type="molecule type" value="Genomic_DNA"/>
</dbReference>